<gene>
    <name evidence="2" type="ORF">E6P14_13940</name>
</gene>
<name>A0A4V1EMA8_HALMA</name>
<dbReference type="AlphaFoldDB" id="A0A4V1EMA8"/>
<sequence length="235" mass="25883">MAEKAYLLEKCMVDIKFSHRVTNYHVGHHSRSVRAEWVLAALKRRVFHTLQRLNYDSFICTKTMGLNIDGLMSAVEQSDNDGNGSSDGSGKTRHTNDEPAVICPADGCDFSGANRRIGPHIRMSSGDGHGPKFEVPEHLSVDSAESAGTEKVAMEYPNKQKIGEETRYCPFCRDTFTGQHIMKHLGAKAGRDNHPESPTTTFETEDFAVVETDVDGNITAVLEEGKGDPSILIDD</sequence>
<dbReference type="Proteomes" id="UP000298722">
    <property type="component" value="Chromosome"/>
</dbReference>
<dbReference type="EMBL" id="CP039138">
    <property type="protein sequence ID" value="QCP91901.1"/>
    <property type="molecule type" value="Genomic_DNA"/>
</dbReference>
<protein>
    <submittedName>
        <fullName evidence="2">Uncharacterized protein</fullName>
    </submittedName>
</protein>
<evidence type="ECO:0000313" key="2">
    <source>
        <dbReference type="EMBL" id="QCP91901.1"/>
    </source>
</evidence>
<evidence type="ECO:0000256" key="1">
    <source>
        <dbReference type="SAM" id="MobiDB-lite"/>
    </source>
</evidence>
<accession>A0A4V1EMA8</accession>
<dbReference type="RefSeq" id="WP_137440619.1">
    <property type="nucleotide sequence ID" value="NC_006396.1"/>
</dbReference>
<feature type="region of interest" description="Disordered" evidence="1">
    <location>
        <begin position="77"/>
        <end position="98"/>
    </location>
</feature>
<dbReference type="GeneID" id="41340162"/>
<proteinExistence type="predicted"/>
<feature type="compositionally biased region" description="Low complexity" evidence="1">
    <location>
        <begin position="80"/>
        <end position="89"/>
    </location>
</feature>
<reference evidence="2 3" key="1">
    <citation type="submission" date="2019-04" db="EMBL/GenBank/DDBJ databases">
        <title>Methylomes of two halophilic Archaea, Haloarcula marismortui and Haloferax mediterranei.</title>
        <authorList>
            <person name="DasSarma S."/>
            <person name="DasSarma P."/>
            <person name="DasSarma S."/>
            <person name="Fomenkov A."/>
            <person name="Vincze T."/>
            <person name="Anton B.P."/>
            <person name="Roberts R.J."/>
        </authorList>
    </citation>
    <scope>NUCLEOTIDE SEQUENCE [LARGE SCALE GENOMIC DNA]</scope>
    <source>
        <strain evidence="2 3">ATCC 43049</strain>
    </source>
</reference>
<evidence type="ECO:0000313" key="3">
    <source>
        <dbReference type="Proteomes" id="UP000298722"/>
    </source>
</evidence>
<organism evidence="2 3">
    <name type="scientific">Haloarcula marismortui (strain ATCC 43049 / DSM 3752 / JCM 8966 / VKM B-1809)</name>
    <name type="common">Halobacterium marismortui</name>
    <dbReference type="NCBI Taxonomy" id="272569"/>
    <lineage>
        <taxon>Archaea</taxon>
        <taxon>Methanobacteriati</taxon>
        <taxon>Methanobacteriota</taxon>
        <taxon>Stenosarchaea group</taxon>
        <taxon>Halobacteria</taxon>
        <taxon>Halobacteriales</taxon>
        <taxon>Haloarculaceae</taxon>
        <taxon>Haloarcula</taxon>
    </lineage>
</organism>